<evidence type="ECO:0000259" key="1">
    <source>
        <dbReference type="SMART" id="SM00563"/>
    </source>
</evidence>
<accession>A0A520LKJ0</accession>
<protein>
    <submittedName>
        <fullName evidence="2">Acyltransferase</fullName>
    </submittedName>
</protein>
<reference evidence="2 3" key="1">
    <citation type="submission" date="2019-02" db="EMBL/GenBank/DDBJ databases">
        <title>Prokaryotic population dynamics and viral predation in marine succession experiment using metagenomics: the confinement effect.</title>
        <authorList>
            <person name="Haro-Moreno J.M."/>
            <person name="Rodriguez-Valera F."/>
            <person name="Lopez-Perez M."/>
        </authorList>
    </citation>
    <scope>NUCLEOTIDE SEQUENCE [LARGE SCALE GENOMIC DNA]</scope>
    <source>
        <strain evidence="2">MED-G169</strain>
    </source>
</reference>
<gene>
    <name evidence="2" type="ORF">EVB02_03475</name>
</gene>
<proteinExistence type="predicted"/>
<name>A0A520LKJ0_9GAMM</name>
<evidence type="ECO:0000313" key="2">
    <source>
        <dbReference type="EMBL" id="RZO05268.1"/>
    </source>
</evidence>
<evidence type="ECO:0000313" key="3">
    <source>
        <dbReference type="Proteomes" id="UP000318148"/>
    </source>
</evidence>
<dbReference type="GO" id="GO:0016746">
    <property type="term" value="F:acyltransferase activity"/>
    <property type="evidence" value="ECO:0007669"/>
    <property type="project" value="UniProtKB-KW"/>
</dbReference>
<feature type="domain" description="Phospholipid/glycerol acyltransferase" evidence="1">
    <location>
        <begin position="55"/>
        <end position="167"/>
    </location>
</feature>
<dbReference type="Pfam" id="PF01553">
    <property type="entry name" value="Acyltransferase"/>
    <property type="match status" value="1"/>
</dbReference>
<keyword evidence="2" id="KW-0808">Transferase</keyword>
<keyword evidence="2" id="KW-0012">Acyltransferase</keyword>
<dbReference type="EMBL" id="SHBO01000044">
    <property type="protein sequence ID" value="RZO05268.1"/>
    <property type="molecule type" value="Genomic_DNA"/>
</dbReference>
<dbReference type="AlphaFoldDB" id="A0A520LKJ0"/>
<sequence length="205" mass="23424">MHQINSESKNSVSESQCPDHLRAKRPAWMVWLGRTVLKVLGWRVIGKVPNVNKLIVIGAPHTSNWDFVLAMATLLGLNIKMYWMAKHTIFKPGFKRLLFWLGGIPTNRLNPELIVKNITELVDKEGSFVLGLTPEGTRKKVKTWKTGFLRFSKNLECPILMVGLNFPKKLVILGETFIPSGDNDSDLKKIKRYYEQFEGKNPSQF</sequence>
<comment type="caution">
    <text evidence="2">The sequence shown here is derived from an EMBL/GenBank/DDBJ whole genome shotgun (WGS) entry which is preliminary data.</text>
</comment>
<dbReference type="InterPro" id="IPR002123">
    <property type="entry name" value="Plipid/glycerol_acylTrfase"/>
</dbReference>
<organism evidence="2 3">
    <name type="scientific">SAR92 clade bacterium</name>
    <dbReference type="NCBI Taxonomy" id="2315479"/>
    <lineage>
        <taxon>Bacteria</taxon>
        <taxon>Pseudomonadati</taxon>
        <taxon>Pseudomonadota</taxon>
        <taxon>Gammaproteobacteria</taxon>
        <taxon>Cellvibrionales</taxon>
        <taxon>Porticoccaceae</taxon>
        <taxon>SAR92 clade</taxon>
    </lineage>
</organism>
<dbReference type="SMART" id="SM00563">
    <property type="entry name" value="PlsC"/>
    <property type="match status" value="1"/>
</dbReference>
<dbReference type="Proteomes" id="UP000318148">
    <property type="component" value="Unassembled WGS sequence"/>
</dbReference>
<dbReference type="SUPFAM" id="SSF69593">
    <property type="entry name" value="Glycerol-3-phosphate (1)-acyltransferase"/>
    <property type="match status" value="1"/>
</dbReference>